<protein>
    <recommendedName>
        <fullName evidence="1">DUF38 domain-containing protein</fullName>
    </recommendedName>
</protein>
<dbReference type="InterPro" id="IPR002900">
    <property type="entry name" value="DUF38/FTH_CAE_spp"/>
</dbReference>
<accession>E3LL70</accession>
<organism evidence="3">
    <name type="scientific">Caenorhabditis remanei</name>
    <name type="common">Caenorhabditis vulgaris</name>
    <dbReference type="NCBI Taxonomy" id="31234"/>
    <lineage>
        <taxon>Eukaryota</taxon>
        <taxon>Metazoa</taxon>
        <taxon>Ecdysozoa</taxon>
        <taxon>Nematoda</taxon>
        <taxon>Chromadorea</taxon>
        <taxon>Rhabditida</taxon>
        <taxon>Rhabditina</taxon>
        <taxon>Rhabditomorpha</taxon>
        <taxon>Rhabditoidea</taxon>
        <taxon>Rhabditidae</taxon>
        <taxon>Peloderinae</taxon>
        <taxon>Caenorhabditis</taxon>
    </lineage>
</organism>
<gene>
    <name evidence="2" type="ORF">CRE_19029</name>
</gene>
<dbReference type="Pfam" id="PF01827">
    <property type="entry name" value="FTH"/>
    <property type="match status" value="1"/>
</dbReference>
<dbReference type="InParanoid" id="E3LL70"/>
<dbReference type="OMA" id="INEFRIM"/>
<dbReference type="AlphaFoldDB" id="E3LL70"/>
<dbReference type="EMBL" id="DS268410">
    <property type="protein sequence ID" value="EFP00025.1"/>
    <property type="molecule type" value="Genomic_DNA"/>
</dbReference>
<evidence type="ECO:0000313" key="2">
    <source>
        <dbReference type="EMBL" id="EFP00025.1"/>
    </source>
</evidence>
<evidence type="ECO:0000259" key="1">
    <source>
        <dbReference type="Pfam" id="PF01827"/>
    </source>
</evidence>
<feature type="domain" description="DUF38" evidence="1">
    <location>
        <begin position="112"/>
        <end position="249"/>
    </location>
</feature>
<reference evidence="2" key="1">
    <citation type="submission" date="2007-07" db="EMBL/GenBank/DDBJ databases">
        <title>PCAP assembly of the Caenorhabditis remanei genome.</title>
        <authorList>
            <consortium name="The Caenorhabditis remanei Sequencing Consortium"/>
            <person name="Wilson R.K."/>
        </authorList>
    </citation>
    <scope>NUCLEOTIDE SEQUENCE [LARGE SCALE GENOMIC DNA]</scope>
    <source>
        <strain evidence="2">PB4641</strain>
    </source>
</reference>
<name>E3LL70_CAERE</name>
<dbReference type="GeneID" id="9838845"/>
<dbReference type="Proteomes" id="UP000008281">
    <property type="component" value="Unassembled WGS sequence"/>
</dbReference>
<keyword evidence="3" id="KW-1185">Reference proteome</keyword>
<dbReference type="CTD" id="9838845"/>
<dbReference type="RefSeq" id="XP_003115537.2">
    <property type="nucleotide sequence ID" value="XM_003115489.2"/>
</dbReference>
<sequence>MSATWQSLPLLFKTSVVSNLDLKSRRSLLFCSKQDKELVDKCPVVLQSLEIGMTHESRARIIIRETNGTRIDVENQDMFSIIQILQLPYLKTKELIILCPGSEIQQMRNLITEISSLINAKKLVKLRTKQFYWRCFPDEADEFIEFLKLLNENELEIIHNDMNNFSSDQMTEVGGMKQWMNAKEIWLGNGEVSSVDQFLHVHNCNVYFSKLKVEDIWKMILSFQSRNLPIGSSFDLFTENPPKLDDVFKMYNVVPNHQPIIPE</sequence>
<evidence type="ECO:0000313" key="3">
    <source>
        <dbReference type="Proteomes" id="UP000008281"/>
    </source>
</evidence>
<dbReference type="FunCoup" id="E3LL70">
    <property type="interactions" value="1163"/>
</dbReference>
<dbReference type="KEGG" id="crq:GCK72_019535"/>
<dbReference type="OrthoDB" id="5871071at2759"/>
<dbReference type="HOGENOM" id="CLU_055882_0_0_1"/>
<dbReference type="eggNOG" id="ENOG502TIK8">
    <property type="taxonomic scope" value="Eukaryota"/>
</dbReference>
<proteinExistence type="predicted"/>